<dbReference type="AlphaFoldDB" id="A0A9W6EU95"/>
<proteinExistence type="predicted"/>
<dbReference type="RefSeq" id="WP_281754961.1">
    <property type="nucleotide sequence ID" value="NZ_BRVP01000015.1"/>
</dbReference>
<feature type="transmembrane region" description="Helical" evidence="1">
    <location>
        <begin position="51"/>
        <end position="69"/>
    </location>
</feature>
<evidence type="ECO:0000313" key="2">
    <source>
        <dbReference type="EMBL" id="GLB53210.1"/>
    </source>
</evidence>
<keyword evidence="1" id="KW-0472">Membrane</keyword>
<keyword evidence="3" id="KW-1185">Reference proteome</keyword>
<dbReference type="EMBL" id="BRVP01000015">
    <property type="protein sequence ID" value="GLB53210.1"/>
    <property type="molecule type" value="Genomic_DNA"/>
</dbReference>
<comment type="caution">
    <text evidence="2">The sequence shown here is derived from an EMBL/GenBank/DDBJ whole genome shotgun (WGS) entry which is preliminary data.</text>
</comment>
<accession>A0A9W6EU95</accession>
<sequence>MLKQSSQFTIKNIPTENNLNITIQKTESRLANGIAISITNGSSFFDVLPKLLSILGFAIVLNIWAIINYKKKR</sequence>
<gene>
    <name evidence="2" type="ORF">NBRC110019_22500</name>
</gene>
<keyword evidence="1" id="KW-0812">Transmembrane</keyword>
<dbReference type="Proteomes" id="UP001143545">
    <property type="component" value="Unassembled WGS sequence"/>
</dbReference>
<reference evidence="2" key="1">
    <citation type="submission" date="2022-07" db="EMBL/GenBank/DDBJ databases">
        <title>Taxonomy of Novel Oxalotrophic and Methylotrophic Bacteria.</title>
        <authorList>
            <person name="Sahin N."/>
            <person name="Tani A."/>
        </authorList>
    </citation>
    <scope>NUCLEOTIDE SEQUENCE</scope>
    <source>
        <strain evidence="2">AM327</strain>
    </source>
</reference>
<keyword evidence="1" id="KW-1133">Transmembrane helix</keyword>
<organism evidence="2 3">
    <name type="scientific">Neptunitalea chrysea</name>
    <dbReference type="NCBI Taxonomy" id="1647581"/>
    <lineage>
        <taxon>Bacteria</taxon>
        <taxon>Pseudomonadati</taxon>
        <taxon>Bacteroidota</taxon>
        <taxon>Flavobacteriia</taxon>
        <taxon>Flavobacteriales</taxon>
        <taxon>Flavobacteriaceae</taxon>
        <taxon>Neptunitalea</taxon>
    </lineage>
</organism>
<evidence type="ECO:0000313" key="3">
    <source>
        <dbReference type="Proteomes" id="UP001143545"/>
    </source>
</evidence>
<name>A0A9W6EU95_9FLAO</name>
<evidence type="ECO:0000256" key="1">
    <source>
        <dbReference type="SAM" id="Phobius"/>
    </source>
</evidence>
<protein>
    <submittedName>
        <fullName evidence="2">Uncharacterized protein</fullName>
    </submittedName>
</protein>